<evidence type="ECO:0000256" key="6">
    <source>
        <dbReference type="ARBA" id="ARBA00023306"/>
    </source>
</evidence>
<evidence type="ECO:0000256" key="1">
    <source>
        <dbReference type="ARBA" id="ARBA00004123"/>
    </source>
</evidence>
<protein>
    <submittedName>
        <fullName evidence="10">Phospholipase</fullName>
    </submittedName>
</protein>
<dbReference type="SUPFAM" id="SSF48371">
    <property type="entry name" value="ARM repeat"/>
    <property type="match status" value="1"/>
</dbReference>
<gene>
    <name evidence="10" type="ORF">PANT_5d00133</name>
</gene>
<feature type="compositionally biased region" description="Acidic residues" evidence="7">
    <location>
        <begin position="518"/>
        <end position="562"/>
    </location>
</feature>
<dbReference type="OrthoDB" id="436262at2759"/>
<comment type="subcellular location">
    <subcellularLocation>
        <location evidence="1">Nucleus</location>
    </subcellularLocation>
</comment>
<feature type="region of interest" description="Disordered" evidence="7">
    <location>
        <begin position="1330"/>
        <end position="1350"/>
    </location>
</feature>
<keyword evidence="4" id="KW-0226">DNA condensation</keyword>
<dbReference type="GO" id="GO:0000796">
    <property type="term" value="C:condensin complex"/>
    <property type="evidence" value="ECO:0007669"/>
    <property type="project" value="TreeGrafter"/>
</dbReference>
<dbReference type="GO" id="GO:0007076">
    <property type="term" value="P:mitotic chromosome condensation"/>
    <property type="evidence" value="ECO:0007669"/>
    <property type="project" value="InterPro"/>
</dbReference>
<dbReference type="GO" id="GO:0010032">
    <property type="term" value="P:meiotic chromosome condensation"/>
    <property type="evidence" value="ECO:0007669"/>
    <property type="project" value="TreeGrafter"/>
</dbReference>
<evidence type="ECO:0000259" key="8">
    <source>
        <dbReference type="Pfam" id="PF12717"/>
    </source>
</evidence>
<feature type="domain" description="Condensin complex subunit 1 C-terminal" evidence="8">
    <location>
        <begin position="1112"/>
        <end position="1273"/>
    </location>
</feature>
<dbReference type="GO" id="GO:0005634">
    <property type="term" value="C:nucleus"/>
    <property type="evidence" value="ECO:0007669"/>
    <property type="project" value="UniProtKB-SubCell"/>
</dbReference>
<proteinExistence type="predicted"/>
<evidence type="ECO:0000256" key="3">
    <source>
        <dbReference type="ARBA" id="ARBA00022776"/>
    </source>
</evidence>
<feature type="region of interest" description="Disordered" evidence="7">
    <location>
        <begin position="918"/>
        <end position="937"/>
    </location>
</feature>
<dbReference type="STRING" id="1151754.M9LY33"/>
<organism evidence="10 11">
    <name type="scientific">Pseudozyma antarctica (strain T-34)</name>
    <name type="common">Yeast</name>
    <name type="synonym">Candida antarctica</name>
    <dbReference type="NCBI Taxonomy" id="1151754"/>
    <lineage>
        <taxon>Eukaryota</taxon>
        <taxon>Fungi</taxon>
        <taxon>Dikarya</taxon>
        <taxon>Basidiomycota</taxon>
        <taxon>Ustilaginomycotina</taxon>
        <taxon>Ustilaginomycetes</taxon>
        <taxon>Ustilaginales</taxon>
        <taxon>Ustilaginaceae</taxon>
        <taxon>Moesziomyces</taxon>
    </lineage>
</organism>
<accession>M9LY33</accession>
<feature type="compositionally biased region" description="Basic residues" evidence="7">
    <location>
        <begin position="566"/>
        <end position="587"/>
    </location>
</feature>
<keyword evidence="2" id="KW-0132">Cell division</keyword>
<sequence length="1862" mass="206655">MTTLDGAGDASGSSYTLADEILLLQDEPYIIPQEVAVDDMNTSEQISTLDTAIDAITSSPDNVSNPEIYDLIRSYLKHFPNLCPNACNKLLDVIASGMSNALDEAQRELDGEDPNAYASHAETLERFAFLLQWLVSVAEKHSGARSDNASSAAAITAARGGRRGAGSKAAAAAAAKSSSGKADAWAWSNSIPAVLALMSKAARVRSERMWTVSAARDAFVSGCLLRPALLLQENESYLKVQPIKLGIFKVICQAVKAHGQAFSAQTSIMQSLQYYEHLAEPMAELLAVMRLEFDYERLGEEVLREVAAKSFGVMDTKSPRSFGRFLVRMAELSPRSVLKQISLLQKHLDSESYPMRNALIETLGLLIKELALTDDSLNADAAANGAGTDEGADENRGTAEARKKQIETFFDLLIERFLDLNSYVRSKLITVCARLLDLPTKFPKQRTEITNMVIRHLEDKSSGVRKNAIALLTKLILTHPFGMLHGGELCLQEWQARYDLVSKELEETEGSLNLPGEDAVDQDTDSEDEEEDEAEDEDEHMDEDGDETVTNDDEDEEEDDEDAPPRRKSASKTKSKITKAKAKKGRRSGVDMQALAAAQAEMEPVDAEKVMRLRLTKRYYTDAIAFITQIETAMPNLTLLLASTNKAEVLESMEFFRVAYEYKLSGAAAGVRKMVHLIWTKDNALVMEDGSQLKGVRSRLIEVYRALYFDARADMNAKDNVARIAKNMIERTFGATLAELTSLEEMLKTMQIENLVHPEVVNKLWAVYSAPRAISAAQRRGAIIVLGMLATARREIISEQIDVLLRVGLGPLGARDVVLAKYTCVALQRLGGSVKKVKGALSDESVRYTMGHPLFGRLRAAIQMSGDVLKGESKAEWFSLAENAINTVYLLGEQPDAMCTEIICSMTSRVFGGKGAARAASPSSAMNEDRDDAASDVSMADARESLSGADAPVSGDAFQLAQLLFVVGHVALKHIVYLEMVEREYKRRKTEADKEKAVAKAVSEGKASKAAAAAAAAAVEELDQVAGNAEDEIGEVIASVREKELLYGNRSVLAMFGPIITHICSNPKSYPNELVRRAAVLTLCKFMCVSSTFCEANLALLLHILTKSKDAVIRSNVVIALGDIAVCFGSLVDENSDRLYAGLGDSDLSVKKHTLMVLTHLILNGMIKVKGQLGEMAKCLEDPEPRVSDLAKLFFSELATKENAVYNNLPDIISHLSIGKHAVDEETFARTMRFIFTFIDKEKQAENVVEKLCQRFRLASDERQWRDIAFCLSLLPYKSERSIKKLIDGLPFYQDKLFQPEFEEILAQAAAKGEQDEALEGAAQAKVAKLTRGKGRGKTSSAAATGAAKRATRASRRISVASEMEKGFAFQTPAFLGTRFRQNHQIRQVKNNSRPHLASHRSLYPNSSHSAPSLGLLTARGLPVGANFARTHLSSHRRRHLRRCYDLVHVCLQRRQLALAARFLRVILAAHEWTTDETWRLALLILSLQPTPDGESGGSSARMRYLQQLDLEESSVFKATHTTYALVGEYVAAGKLLEAVELLEQRVNTHPYKSQPELHTTLGLLYVFLGLKTLESRGQMTEEGVGLRALDRTTREKARRCFEQAVQVGDAWVRTETHRRQRIYFMHRKHERHDAARLAQTRTRLWGTDPLQADTDKAWPEKEHPDIAKVRRRLARADRREEEEESVQSGSETAGEDEWVRSDSASSDDNGDDEPERGRSRTRTPSLPCAPNDEDEEDELDEDDQGTEEGGADEPRTGPRAWAQTWPEVASTWTVAEPFAVEMARTFLALFPAVAPRPTAEPEPEDDTRLRQILFDDPDVPESVFDSEDEQKPRRKHGKHGKDRKREHRDRTRERKHKRPRH</sequence>
<keyword evidence="5" id="KW-0539">Nucleus</keyword>
<feature type="region of interest" description="Disordered" evidence="7">
    <location>
        <begin position="507"/>
        <end position="590"/>
    </location>
</feature>
<evidence type="ECO:0000313" key="10">
    <source>
        <dbReference type="EMBL" id="GAC71920.1"/>
    </source>
</evidence>
<dbReference type="InterPro" id="IPR032682">
    <property type="entry name" value="Cnd1_C"/>
</dbReference>
<feature type="region of interest" description="Disordered" evidence="7">
    <location>
        <begin position="1672"/>
        <end position="1765"/>
    </location>
</feature>
<feature type="compositionally biased region" description="Basic residues" evidence="7">
    <location>
        <begin position="1833"/>
        <end position="1862"/>
    </location>
</feature>
<dbReference type="InterPro" id="IPR024324">
    <property type="entry name" value="Condensin_cplx_su1_N"/>
</dbReference>
<evidence type="ECO:0000256" key="7">
    <source>
        <dbReference type="SAM" id="MobiDB-lite"/>
    </source>
</evidence>
<keyword evidence="3" id="KW-0498">Mitosis</keyword>
<evidence type="ECO:0000256" key="4">
    <source>
        <dbReference type="ARBA" id="ARBA00023067"/>
    </source>
</evidence>
<dbReference type="PANTHER" id="PTHR14222">
    <property type="entry name" value="CONDENSIN"/>
    <property type="match status" value="1"/>
</dbReference>
<dbReference type="PANTHER" id="PTHR14222:SF2">
    <property type="entry name" value="CONDENSIN COMPLEX SUBUNIT 1"/>
    <property type="match status" value="1"/>
</dbReference>
<feature type="region of interest" description="Disordered" evidence="7">
    <location>
        <begin position="1795"/>
        <end position="1862"/>
    </location>
</feature>
<feature type="compositionally biased region" description="Low complexity" evidence="7">
    <location>
        <begin position="1338"/>
        <end position="1349"/>
    </location>
</feature>
<dbReference type="Pfam" id="PF12717">
    <property type="entry name" value="Cnd1"/>
    <property type="match status" value="1"/>
</dbReference>
<feature type="compositionally biased region" description="Acidic residues" evidence="7">
    <location>
        <begin position="1816"/>
        <end position="1829"/>
    </location>
</feature>
<dbReference type="InterPro" id="IPR011989">
    <property type="entry name" value="ARM-like"/>
</dbReference>
<dbReference type="GO" id="GO:0042393">
    <property type="term" value="F:histone binding"/>
    <property type="evidence" value="ECO:0007669"/>
    <property type="project" value="TreeGrafter"/>
</dbReference>
<name>M9LY33_PSEA3</name>
<evidence type="ECO:0000256" key="5">
    <source>
        <dbReference type="ARBA" id="ARBA00023242"/>
    </source>
</evidence>
<evidence type="ECO:0000259" key="9">
    <source>
        <dbReference type="Pfam" id="PF12922"/>
    </source>
</evidence>
<dbReference type="Gene3D" id="1.25.10.10">
    <property type="entry name" value="Leucine-rich Repeat Variant"/>
    <property type="match status" value="2"/>
</dbReference>
<dbReference type="Proteomes" id="UP000011976">
    <property type="component" value="Unassembled WGS sequence"/>
</dbReference>
<dbReference type="InterPro" id="IPR026971">
    <property type="entry name" value="CND1/NCAPD3"/>
</dbReference>
<keyword evidence="6" id="KW-0131">Cell cycle</keyword>
<feature type="compositionally biased region" description="Acidic residues" evidence="7">
    <location>
        <begin position="1732"/>
        <end position="1752"/>
    </location>
</feature>
<reference evidence="11" key="1">
    <citation type="journal article" date="2013" name="Genome Announc.">
        <title>Genome sequence of the basidiomycetous yeast Pseudozyma antarctica T-34, a producer of the glycolipid biosurfactants mannosylerythritol lipids.</title>
        <authorList>
            <person name="Morita T."/>
            <person name="Koike H."/>
            <person name="Koyama Y."/>
            <person name="Hagiwara H."/>
            <person name="Ito E."/>
            <person name="Fukuoka T."/>
            <person name="Imura T."/>
            <person name="Machida M."/>
            <person name="Kitamoto D."/>
        </authorList>
    </citation>
    <scope>NUCLEOTIDE SEQUENCE [LARGE SCALE GENOMIC DNA]</scope>
    <source>
        <strain evidence="11">T-34</strain>
    </source>
</reference>
<dbReference type="GO" id="GO:0051301">
    <property type="term" value="P:cell division"/>
    <property type="evidence" value="ECO:0007669"/>
    <property type="project" value="UniProtKB-KW"/>
</dbReference>
<evidence type="ECO:0000256" key="2">
    <source>
        <dbReference type="ARBA" id="ARBA00022618"/>
    </source>
</evidence>
<feature type="domain" description="Condensin complex subunit 1 N-terminal" evidence="9">
    <location>
        <begin position="85"/>
        <end position="264"/>
    </location>
</feature>
<dbReference type="GO" id="GO:0000779">
    <property type="term" value="C:condensed chromosome, centromeric region"/>
    <property type="evidence" value="ECO:0007669"/>
    <property type="project" value="TreeGrafter"/>
</dbReference>
<evidence type="ECO:0000313" key="11">
    <source>
        <dbReference type="Proteomes" id="UP000011976"/>
    </source>
</evidence>
<dbReference type="EMBL" id="DF196771">
    <property type="protein sequence ID" value="GAC71920.1"/>
    <property type="molecule type" value="Genomic_DNA"/>
</dbReference>
<dbReference type="InterPro" id="IPR016024">
    <property type="entry name" value="ARM-type_fold"/>
</dbReference>
<dbReference type="Pfam" id="PF12922">
    <property type="entry name" value="Cnd1_N"/>
    <property type="match status" value="1"/>
</dbReference>